<dbReference type="InterPro" id="IPR047122">
    <property type="entry name" value="Trans-enoyl_RdTase-like"/>
</dbReference>
<dbReference type="Proteomes" id="UP001175000">
    <property type="component" value="Unassembled WGS sequence"/>
</dbReference>
<dbReference type="Gene3D" id="3.40.50.720">
    <property type="entry name" value="NAD(P)-binding Rossmann-like Domain"/>
    <property type="match status" value="1"/>
</dbReference>
<evidence type="ECO:0000256" key="1">
    <source>
        <dbReference type="ARBA" id="ARBA00008072"/>
    </source>
</evidence>
<evidence type="ECO:0000259" key="4">
    <source>
        <dbReference type="Pfam" id="PF08240"/>
    </source>
</evidence>
<dbReference type="Pfam" id="PF08240">
    <property type="entry name" value="ADH_N"/>
    <property type="match status" value="1"/>
</dbReference>
<dbReference type="GO" id="GO:0016651">
    <property type="term" value="F:oxidoreductase activity, acting on NAD(P)H"/>
    <property type="evidence" value="ECO:0007669"/>
    <property type="project" value="InterPro"/>
</dbReference>
<keyword evidence="2" id="KW-0560">Oxidoreductase</keyword>
<dbReference type="InterPro" id="IPR013154">
    <property type="entry name" value="ADH-like_N"/>
</dbReference>
<dbReference type="EMBL" id="JAULSU010000003">
    <property type="protein sequence ID" value="KAK0623671.1"/>
    <property type="molecule type" value="Genomic_DNA"/>
</dbReference>
<dbReference type="InterPro" id="IPR036291">
    <property type="entry name" value="NAD(P)-bd_dom_sf"/>
</dbReference>
<keyword evidence="6" id="KW-1185">Reference proteome</keyword>
<comment type="similarity">
    <text evidence="1">Belongs to the zinc-containing alcohol dehydrogenase family.</text>
</comment>
<proteinExistence type="inferred from homology"/>
<organism evidence="5 6">
    <name type="scientific">Immersiella caudata</name>
    <dbReference type="NCBI Taxonomy" id="314043"/>
    <lineage>
        <taxon>Eukaryota</taxon>
        <taxon>Fungi</taxon>
        <taxon>Dikarya</taxon>
        <taxon>Ascomycota</taxon>
        <taxon>Pezizomycotina</taxon>
        <taxon>Sordariomycetes</taxon>
        <taxon>Sordariomycetidae</taxon>
        <taxon>Sordariales</taxon>
        <taxon>Lasiosphaeriaceae</taxon>
        <taxon>Immersiella</taxon>
    </lineage>
</organism>
<feature type="region of interest" description="Disordered" evidence="3">
    <location>
        <begin position="1"/>
        <end position="24"/>
    </location>
</feature>
<reference evidence="5" key="1">
    <citation type="submission" date="2023-06" db="EMBL/GenBank/DDBJ databases">
        <title>Genome-scale phylogeny and comparative genomics of the fungal order Sordariales.</title>
        <authorList>
            <consortium name="Lawrence Berkeley National Laboratory"/>
            <person name="Hensen N."/>
            <person name="Bonometti L."/>
            <person name="Westerberg I."/>
            <person name="Brannstrom I.O."/>
            <person name="Guillou S."/>
            <person name="Cros-Aarteil S."/>
            <person name="Calhoun S."/>
            <person name="Haridas S."/>
            <person name="Kuo A."/>
            <person name="Mondo S."/>
            <person name="Pangilinan J."/>
            <person name="Riley R."/>
            <person name="Labutti K."/>
            <person name="Andreopoulos B."/>
            <person name="Lipzen A."/>
            <person name="Chen C."/>
            <person name="Yanf M."/>
            <person name="Daum C."/>
            <person name="Ng V."/>
            <person name="Clum A."/>
            <person name="Steindorff A."/>
            <person name="Ohm R."/>
            <person name="Martin F."/>
            <person name="Silar P."/>
            <person name="Natvig D."/>
            <person name="Lalanne C."/>
            <person name="Gautier V."/>
            <person name="Ament-Velasquez S.L."/>
            <person name="Kruys A."/>
            <person name="Hutchinson M.I."/>
            <person name="Powell A.J."/>
            <person name="Barry K."/>
            <person name="Miller A.N."/>
            <person name="Grigoriev I.V."/>
            <person name="Debuchy R."/>
            <person name="Gladieux P."/>
            <person name="Thoren M.H."/>
            <person name="Johannesson H."/>
        </authorList>
    </citation>
    <scope>NUCLEOTIDE SEQUENCE</scope>
    <source>
        <strain evidence="5">CBS 606.72</strain>
    </source>
</reference>
<evidence type="ECO:0000256" key="3">
    <source>
        <dbReference type="SAM" id="MobiDB-lite"/>
    </source>
</evidence>
<comment type="caution">
    <text evidence="5">The sequence shown here is derived from an EMBL/GenBank/DDBJ whole genome shotgun (WGS) entry which is preliminary data.</text>
</comment>
<dbReference type="PANTHER" id="PTHR45348:SF5">
    <property type="entry name" value="OXIDOREDUCTASE, PUTATIVE (AFU_ORTHOLOGUE AFUA_8G01420)-RELATED"/>
    <property type="match status" value="1"/>
</dbReference>
<evidence type="ECO:0000313" key="6">
    <source>
        <dbReference type="Proteomes" id="UP001175000"/>
    </source>
</evidence>
<feature type="domain" description="Alcohol dehydrogenase-like N-terminal" evidence="4">
    <location>
        <begin position="29"/>
        <end position="88"/>
    </location>
</feature>
<dbReference type="AlphaFoldDB" id="A0AA39WY10"/>
<protein>
    <recommendedName>
        <fullName evidence="4">Alcohol dehydrogenase-like N-terminal domain-containing protein</fullName>
    </recommendedName>
</protein>
<dbReference type="SUPFAM" id="SSF51735">
    <property type="entry name" value="NAD(P)-binding Rossmann-fold domains"/>
    <property type="match status" value="1"/>
</dbReference>
<gene>
    <name evidence="5" type="ORF">B0T14DRAFT_536521</name>
</gene>
<dbReference type="InterPro" id="IPR011032">
    <property type="entry name" value="GroES-like_sf"/>
</dbReference>
<dbReference type="PANTHER" id="PTHR45348">
    <property type="entry name" value="HYPOTHETICAL OXIDOREDUCTASE (EUROFUNG)"/>
    <property type="match status" value="1"/>
</dbReference>
<dbReference type="Gene3D" id="3.90.180.10">
    <property type="entry name" value="Medium-chain alcohol dehydrogenases, catalytic domain"/>
    <property type="match status" value="2"/>
</dbReference>
<evidence type="ECO:0000256" key="2">
    <source>
        <dbReference type="ARBA" id="ARBA00023002"/>
    </source>
</evidence>
<dbReference type="SUPFAM" id="SSF50129">
    <property type="entry name" value="GroES-like"/>
    <property type="match status" value="1"/>
</dbReference>
<accession>A0AA39WY10</accession>
<evidence type="ECO:0000313" key="5">
    <source>
        <dbReference type="EMBL" id="KAK0623671.1"/>
    </source>
</evidence>
<sequence>MSPADLLKPNHGREQSKSCLDNSYPGIPGPDEVLIKVMAAGLNPKAWRFVLRRDDINIPLNAGDDLTGMVDSAGSNVDEYKPGDRVAAFHRMAFPTGAYAGFACLGLLVPTTPVREDIPVLIYGGATAVGVFALQLGKLSNLEPSIAVAGAGIDFVKSLNAADHIIDYRKGNVVQDILAALGGKSLHHALDAVSERQSHRHISGDNDGWTFPENVMLSRTLVARAYYLKHELITPERSLLDGDFAFFFYRYLPLLLARGSFKPHPHEVLPNGLDGIAEGVQRLYDGKVSAKKLVVRYGMT</sequence>
<dbReference type="CDD" id="cd08249">
    <property type="entry name" value="enoyl_reductase_like"/>
    <property type="match status" value="1"/>
</dbReference>
<name>A0AA39WY10_9PEZI</name>